<evidence type="ECO:0000313" key="1">
    <source>
        <dbReference type="EMBL" id="JAE27617.1"/>
    </source>
</evidence>
<accession>A0A0A9GSU2</accession>
<dbReference type="AlphaFoldDB" id="A0A0A9GSU2"/>
<protein>
    <submittedName>
        <fullName evidence="1">RecQl3</fullName>
    </submittedName>
</protein>
<reference evidence="1" key="2">
    <citation type="journal article" date="2015" name="Data Brief">
        <title>Shoot transcriptome of the giant reed, Arundo donax.</title>
        <authorList>
            <person name="Barrero R.A."/>
            <person name="Guerrero F.D."/>
            <person name="Moolhuijzen P."/>
            <person name="Goolsby J.A."/>
            <person name="Tidwell J."/>
            <person name="Bellgard S.E."/>
            <person name="Bellgard M.I."/>
        </authorList>
    </citation>
    <scope>NUCLEOTIDE SEQUENCE</scope>
    <source>
        <tissue evidence="1">Shoot tissue taken approximately 20 cm above the soil surface</tissue>
    </source>
</reference>
<sequence length="30" mass="3598">MLRSSQAARSRQYIIEQTFPFNFSKFDISE</sequence>
<name>A0A0A9GSU2_ARUDO</name>
<proteinExistence type="predicted"/>
<organism evidence="1">
    <name type="scientific">Arundo donax</name>
    <name type="common">Giant reed</name>
    <name type="synonym">Donax arundinaceus</name>
    <dbReference type="NCBI Taxonomy" id="35708"/>
    <lineage>
        <taxon>Eukaryota</taxon>
        <taxon>Viridiplantae</taxon>
        <taxon>Streptophyta</taxon>
        <taxon>Embryophyta</taxon>
        <taxon>Tracheophyta</taxon>
        <taxon>Spermatophyta</taxon>
        <taxon>Magnoliopsida</taxon>
        <taxon>Liliopsida</taxon>
        <taxon>Poales</taxon>
        <taxon>Poaceae</taxon>
        <taxon>PACMAD clade</taxon>
        <taxon>Arundinoideae</taxon>
        <taxon>Arundineae</taxon>
        <taxon>Arundo</taxon>
    </lineage>
</organism>
<dbReference type="EMBL" id="GBRH01170279">
    <property type="protein sequence ID" value="JAE27617.1"/>
    <property type="molecule type" value="Transcribed_RNA"/>
</dbReference>
<reference evidence="1" key="1">
    <citation type="submission" date="2014-09" db="EMBL/GenBank/DDBJ databases">
        <authorList>
            <person name="Magalhaes I.L.F."/>
            <person name="Oliveira U."/>
            <person name="Santos F.R."/>
            <person name="Vidigal T.H.D.A."/>
            <person name="Brescovit A.D."/>
            <person name="Santos A.J."/>
        </authorList>
    </citation>
    <scope>NUCLEOTIDE SEQUENCE</scope>
    <source>
        <tissue evidence="1">Shoot tissue taken approximately 20 cm above the soil surface</tissue>
    </source>
</reference>